<dbReference type="InterPro" id="IPR000477">
    <property type="entry name" value="RT_dom"/>
</dbReference>
<dbReference type="PROSITE" id="PS50878">
    <property type="entry name" value="RT_POL"/>
    <property type="match status" value="1"/>
</dbReference>
<comment type="caution">
    <text evidence="2">The sequence shown here is derived from an EMBL/GenBank/DDBJ whole genome shotgun (WGS) entry which is preliminary data.</text>
</comment>
<feature type="non-terminal residue" evidence="2">
    <location>
        <position position="1"/>
    </location>
</feature>
<keyword evidence="3" id="KW-1185">Reference proteome</keyword>
<gene>
    <name evidence="2" type="ORF">QTP70_001436</name>
</gene>
<evidence type="ECO:0000259" key="1">
    <source>
        <dbReference type="PROSITE" id="PS50878"/>
    </source>
</evidence>
<evidence type="ECO:0000313" key="3">
    <source>
        <dbReference type="Proteomes" id="UP001274896"/>
    </source>
</evidence>
<feature type="domain" description="Reverse transcriptase" evidence="1">
    <location>
        <begin position="1"/>
        <end position="132"/>
    </location>
</feature>
<reference evidence="2" key="1">
    <citation type="submission" date="2023-06" db="EMBL/GenBank/DDBJ databases">
        <title>Male Hemibagrus guttatus genome.</title>
        <authorList>
            <person name="Bian C."/>
        </authorList>
    </citation>
    <scope>NUCLEOTIDE SEQUENCE</scope>
    <source>
        <strain evidence="2">Male_cb2023</strain>
        <tissue evidence="2">Muscle</tissue>
    </source>
</reference>
<proteinExistence type="predicted"/>
<accession>A0AAE0R6L0</accession>
<dbReference type="Proteomes" id="UP001274896">
    <property type="component" value="Unassembled WGS sequence"/>
</dbReference>
<dbReference type="AlphaFoldDB" id="A0AAE0R6L0"/>
<evidence type="ECO:0000313" key="2">
    <source>
        <dbReference type="EMBL" id="KAK3545136.1"/>
    </source>
</evidence>
<protein>
    <recommendedName>
        <fullName evidence="1">Reverse transcriptase domain-containing protein</fullName>
    </recommendedName>
</protein>
<name>A0AAE0R6L0_9TELE</name>
<dbReference type="PANTHER" id="PTHR33116">
    <property type="entry name" value="REVERSE TRANSCRIPTASE ZINC-BINDING DOMAIN-CONTAINING PROTEIN-RELATED-RELATED"/>
    <property type="match status" value="1"/>
</dbReference>
<sequence length="435" mass="48713">VIVNGHCSGLIEQRGGVRQGCPLSPLLYVLYLEPLAERLRREPAFQGLHIPGTGGTRAKVSVYADDATLFLGRDEDFRAVSGILEAFSDATGARINRSKSAVLYAGAWAGRLDVPGGFALCQDGLKILGVVFWREDSAQKNWDIALSKLKARAESWCKRDLSLTGRVVAACSDLLAGLNHLALVFPIPFVTGRRLERALFMFIWGGGVSRFWIGFALRAVIPWKGTSPWSTDRPWHYQKVAQFIRGHPWCLVDGLVLDHRKLYKRWRDCWAAQSGQTHPQMPGVEWAAMQPTWLDGASKDLHWLGALRCLPVRERLYRHGISPTPLCPIGCGGEETVEHALWSCPVAARFWRRVSEWWSAEEGAGIDRDLVLYGRGLKCMGPETANPLWQAVSVAKCVLWGARCECIRSQTPRVRQVDLFHVFRARLGKDRILDH</sequence>
<dbReference type="PANTHER" id="PTHR33116:SF78">
    <property type="entry name" value="OS12G0587133 PROTEIN"/>
    <property type="match status" value="1"/>
</dbReference>
<organism evidence="2 3">
    <name type="scientific">Hemibagrus guttatus</name>
    <dbReference type="NCBI Taxonomy" id="175788"/>
    <lineage>
        <taxon>Eukaryota</taxon>
        <taxon>Metazoa</taxon>
        <taxon>Chordata</taxon>
        <taxon>Craniata</taxon>
        <taxon>Vertebrata</taxon>
        <taxon>Euteleostomi</taxon>
        <taxon>Actinopterygii</taxon>
        <taxon>Neopterygii</taxon>
        <taxon>Teleostei</taxon>
        <taxon>Ostariophysi</taxon>
        <taxon>Siluriformes</taxon>
        <taxon>Bagridae</taxon>
        <taxon>Hemibagrus</taxon>
    </lineage>
</organism>
<dbReference type="EMBL" id="JAUCMX010000005">
    <property type="protein sequence ID" value="KAK3545136.1"/>
    <property type="molecule type" value="Genomic_DNA"/>
</dbReference>
<dbReference type="Pfam" id="PF00078">
    <property type="entry name" value="RVT_1"/>
    <property type="match status" value="1"/>
</dbReference>